<dbReference type="EMBL" id="RWIU01000001">
    <property type="protein sequence ID" value="RSK45653.1"/>
    <property type="molecule type" value="Genomic_DNA"/>
</dbReference>
<dbReference type="AlphaFoldDB" id="A0A428KGT7"/>
<dbReference type="OrthoDB" id="762068at2"/>
<dbReference type="Proteomes" id="UP000270291">
    <property type="component" value="Unassembled WGS sequence"/>
</dbReference>
<evidence type="ECO:0000256" key="3">
    <source>
        <dbReference type="ARBA" id="ARBA00022692"/>
    </source>
</evidence>
<keyword evidence="5 6" id="KW-0472">Membrane</keyword>
<name>A0A428KGT7_9BACT</name>
<dbReference type="InterPro" id="IPR010432">
    <property type="entry name" value="RDD"/>
</dbReference>
<organism evidence="8 9">
    <name type="scientific">Hymenobacter perfusus</name>
    <dbReference type="NCBI Taxonomy" id="1236770"/>
    <lineage>
        <taxon>Bacteria</taxon>
        <taxon>Pseudomonadati</taxon>
        <taxon>Bacteroidota</taxon>
        <taxon>Cytophagia</taxon>
        <taxon>Cytophagales</taxon>
        <taxon>Hymenobacteraceae</taxon>
        <taxon>Hymenobacter</taxon>
    </lineage>
</organism>
<comment type="caution">
    <text evidence="8">The sequence shown here is derived from an EMBL/GenBank/DDBJ whole genome shotgun (WGS) entry which is preliminary data.</text>
</comment>
<keyword evidence="2" id="KW-1003">Cell membrane</keyword>
<dbReference type="PANTHER" id="PTHR36115:SF4">
    <property type="entry name" value="MEMBRANE PROTEIN"/>
    <property type="match status" value="1"/>
</dbReference>
<evidence type="ECO:0000256" key="5">
    <source>
        <dbReference type="ARBA" id="ARBA00023136"/>
    </source>
</evidence>
<evidence type="ECO:0000256" key="6">
    <source>
        <dbReference type="SAM" id="Phobius"/>
    </source>
</evidence>
<protein>
    <submittedName>
        <fullName evidence="8">RDD family protein</fullName>
    </submittedName>
</protein>
<gene>
    <name evidence="8" type="ORF">EI293_00320</name>
</gene>
<dbReference type="RefSeq" id="WP_125434610.1">
    <property type="nucleotide sequence ID" value="NZ_RWIU01000001.1"/>
</dbReference>
<feature type="transmembrane region" description="Helical" evidence="6">
    <location>
        <begin position="25"/>
        <end position="47"/>
    </location>
</feature>
<reference evidence="8 9" key="1">
    <citation type="submission" date="2018-12" db="EMBL/GenBank/DDBJ databases">
        <authorList>
            <person name="Feng G."/>
            <person name="Zhu H."/>
        </authorList>
    </citation>
    <scope>NUCLEOTIDE SEQUENCE [LARGE SCALE GENOMIC DNA]</scope>
    <source>
        <strain evidence="8 9">LMG 26000</strain>
    </source>
</reference>
<feature type="transmembrane region" description="Helical" evidence="6">
    <location>
        <begin position="54"/>
        <end position="71"/>
    </location>
</feature>
<feature type="domain" description="RDD" evidence="7">
    <location>
        <begin position="22"/>
        <end position="120"/>
    </location>
</feature>
<dbReference type="GO" id="GO:0005886">
    <property type="term" value="C:plasma membrane"/>
    <property type="evidence" value="ECO:0007669"/>
    <property type="project" value="UniProtKB-SubCell"/>
</dbReference>
<accession>A0A428KGT7</accession>
<keyword evidence="3 6" id="KW-0812">Transmembrane</keyword>
<dbReference type="InterPro" id="IPR051791">
    <property type="entry name" value="Pra-immunoreactive"/>
</dbReference>
<dbReference type="PANTHER" id="PTHR36115">
    <property type="entry name" value="PROLINE-RICH ANTIGEN HOMOLOG-RELATED"/>
    <property type="match status" value="1"/>
</dbReference>
<comment type="subcellular location">
    <subcellularLocation>
        <location evidence="1">Cell membrane</location>
        <topology evidence="1">Multi-pass membrane protein</topology>
    </subcellularLocation>
</comment>
<evidence type="ECO:0000313" key="9">
    <source>
        <dbReference type="Proteomes" id="UP000270291"/>
    </source>
</evidence>
<dbReference type="Pfam" id="PF06271">
    <property type="entry name" value="RDD"/>
    <property type="match status" value="1"/>
</dbReference>
<keyword evidence="4 6" id="KW-1133">Transmembrane helix</keyword>
<proteinExistence type="predicted"/>
<evidence type="ECO:0000313" key="8">
    <source>
        <dbReference type="EMBL" id="RSK45653.1"/>
    </source>
</evidence>
<evidence type="ECO:0000256" key="1">
    <source>
        <dbReference type="ARBA" id="ARBA00004651"/>
    </source>
</evidence>
<keyword evidence="9" id="KW-1185">Reference proteome</keyword>
<sequence length="139" mass="15210">MEPINAPFNSSNTSTLVPVSKGTRFINALVDGILLGIVSNIISYTVLRGMNSGVGLSFLVSLVLQFFYYYMQEKSNGLTIGKRLTGTKAVMADGSPLTDEAARARSLWRLIPLLDALSFLFSDLGWHDKYSNTRVVSAK</sequence>
<evidence type="ECO:0000256" key="2">
    <source>
        <dbReference type="ARBA" id="ARBA00022475"/>
    </source>
</evidence>
<evidence type="ECO:0000259" key="7">
    <source>
        <dbReference type="Pfam" id="PF06271"/>
    </source>
</evidence>
<evidence type="ECO:0000256" key="4">
    <source>
        <dbReference type="ARBA" id="ARBA00022989"/>
    </source>
</evidence>